<feature type="domain" description="SbsA Ig-like" evidence="2">
    <location>
        <begin position="38"/>
        <end position="135"/>
    </location>
</feature>
<dbReference type="EMBL" id="CP042434">
    <property type="protein sequence ID" value="QEC73373.1"/>
    <property type="molecule type" value="Genomic_DNA"/>
</dbReference>
<keyword evidence="4" id="KW-1185">Reference proteome</keyword>
<evidence type="ECO:0000259" key="2">
    <source>
        <dbReference type="Pfam" id="PF13205"/>
    </source>
</evidence>
<name>A0A5B8VQ49_9BACT</name>
<dbReference type="KEGG" id="agi:FSB73_18595"/>
<keyword evidence="1" id="KW-0732">Signal</keyword>
<sequence length="263" mass="29406">MNKIVPIFLSLLILSGILMQLNSCAVIVPPGGGPRDSLSPVLVSALPNDSTLNFKAKKITLTFDEYVQIQDIFNNLIVSPVAKNIPNVKAKLREVTIEIKDTLEPNTTYSYDFGNAIQDVNENNPVRNFTYVFSTGDHLDTDSITGKVIMAEDGAIDSTLIVALYRDLSDTAVLKNSPRYYTRLDSLGRFAFHFLPKENYHLFAVENSYMKNYSDSTAVFAFLDSIVSTKKIPSITVSPYMPSVHIQKKLLVVKQRLSFQKNK</sequence>
<evidence type="ECO:0000313" key="4">
    <source>
        <dbReference type="Proteomes" id="UP000321291"/>
    </source>
</evidence>
<dbReference type="Proteomes" id="UP000321291">
    <property type="component" value="Chromosome"/>
</dbReference>
<evidence type="ECO:0000313" key="3">
    <source>
        <dbReference type="EMBL" id="QEC73373.1"/>
    </source>
</evidence>
<dbReference type="OrthoDB" id="9809989at2"/>
<dbReference type="RefSeq" id="WP_146785628.1">
    <property type="nucleotide sequence ID" value="NZ_CP042434.1"/>
</dbReference>
<protein>
    <recommendedName>
        <fullName evidence="2">SbsA Ig-like domain-containing protein</fullName>
    </recommendedName>
</protein>
<dbReference type="AlphaFoldDB" id="A0A5B8VQ49"/>
<reference evidence="3 4" key="1">
    <citation type="journal article" date="2017" name="Int. J. Syst. Evol. Microbiol.">
        <title>Arachidicoccus ginsenosidivorans sp. nov., with ginsenoside-converting activity isolated from ginseng cultivating soil.</title>
        <authorList>
            <person name="Siddiqi M.Z."/>
            <person name="Aslam Z."/>
            <person name="Im W.T."/>
        </authorList>
    </citation>
    <scope>NUCLEOTIDE SEQUENCE [LARGE SCALE GENOMIC DNA]</scope>
    <source>
        <strain evidence="3 4">Gsoil 809</strain>
    </source>
</reference>
<accession>A0A5B8VQ49</accession>
<organism evidence="3 4">
    <name type="scientific">Arachidicoccus ginsenosidivorans</name>
    <dbReference type="NCBI Taxonomy" id="496057"/>
    <lineage>
        <taxon>Bacteria</taxon>
        <taxon>Pseudomonadati</taxon>
        <taxon>Bacteroidota</taxon>
        <taxon>Chitinophagia</taxon>
        <taxon>Chitinophagales</taxon>
        <taxon>Chitinophagaceae</taxon>
        <taxon>Arachidicoccus</taxon>
    </lineage>
</organism>
<evidence type="ECO:0000256" key="1">
    <source>
        <dbReference type="ARBA" id="ARBA00022729"/>
    </source>
</evidence>
<dbReference type="Pfam" id="PF13205">
    <property type="entry name" value="Big_5"/>
    <property type="match status" value="1"/>
</dbReference>
<gene>
    <name evidence="3" type="ORF">FSB73_18595</name>
</gene>
<proteinExistence type="predicted"/>
<dbReference type="InterPro" id="IPR032812">
    <property type="entry name" value="SbsA_Ig"/>
</dbReference>